<proteinExistence type="inferred from homology"/>
<dbReference type="PROSITE" id="PS01173">
    <property type="entry name" value="LIPASE_GDXG_HIS"/>
    <property type="match status" value="1"/>
</dbReference>
<comment type="similarity">
    <text evidence="1">Belongs to the 'GDXG' lipolytic enzyme family.</text>
</comment>
<evidence type="ECO:0000256" key="2">
    <source>
        <dbReference type="ARBA" id="ARBA00022801"/>
    </source>
</evidence>
<feature type="domain" description="BD-FAE-like" evidence="4">
    <location>
        <begin position="185"/>
        <end position="376"/>
    </location>
</feature>
<gene>
    <name evidence="5" type="ORF">GCM10023203_06690</name>
</gene>
<dbReference type="InterPro" id="IPR049492">
    <property type="entry name" value="BD-FAE-like_dom"/>
</dbReference>
<evidence type="ECO:0000259" key="4">
    <source>
        <dbReference type="Pfam" id="PF20434"/>
    </source>
</evidence>
<dbReference type="InterPro" id="IPR029058">
    <property type="entry name" value="AB_hydrolase_fold"/>
</dbReference>
<comment type="caution">
    <text evidence="5">The sequence shown here is derived from an EMBL/GenBank/DDBJ whole genome shotgun (WGS) entry which is preliminary data.</text>
</comment>
<dbReference type="InterPro" id="IPR002168">
    <property type="entry name" value="Lipase_GDXG_HIS_AS"/>
</dbReference>
<dbReference type="GO" id="GO:0016787">
    <property type="term" value="F:hydrolase activity"/>
    <property type="evidence" value="ECO:0007669"/>
    <property type="project" value="UniProtKB-KW"/>
</dbReference>
<organism evidence="5 6">
    <name type="scientific">Actinomycetospora straminea</name>
    <dbReference type="NCBI Taxonomy" id="663607"/>
    <lineage>
        <taxon>Bacteria</taxon>
        <taxon>Bacillati</taxon>
        <taxon>Actinomycetota</taxon>
        <taxon>Actinomycetes</taxon>
        <taxon>Pseudonocardiales</taxon>
        <taxon>Pseudonocardiaceae</taxon>
        <taxon>Actinomycetospora</taxon>
    </lineage>
</organism>
<sequence>MTPPVRALLRRARIRAQVAVRVTLRAELREPGARTSLLVGAVALLVAGSGLRPLTRRWPAAVVGSLLSSTATETPRATAVLVGAAAGVAVRRGAATNPAGRIGLGAAAAAVAVLLALDRGARADAETLADALSAELGPVHLPARGRVLGSLLGRRRYASARDVAYGPDPVANLLDVWRDPELPRDARAPVLLQIHGGAWSSGSKAADAHPLMAHLVARGWVCVSVDYRLGPSERWPAQIVDVKRAIAWTRAHIAEHGGDPDRIAITGGSSGAHLAALAALTPGAWQPGFADADTAVAAAVCLYGIYDLTSDDGSGTLDELLAETMMPTALDEDAHPYVAASPAARVHPGAPPFMVLHGTGDAIVVPAQSRAFVARLRAVSRAPVVHAELARAQHGFDLVPTARTLATVRAVAAFLEAVVGTVVGPVVDVEVGTEVGDATGLTTGPTTAPATLRRRGR</sequence>
<protein>
    <submittedName>
        <fullName evidence="5">Alpha/beta hydrolase</fullName>
    </submittedName>
</protein>
<dbReference type="Proteomes" id="UP001500457">
    <property type="component" value="Unassembled WGS sequence"/>
</dbReference>
<dbReference type="EMBL" id="BAABHQ010000001">
    <property type="protein sequence ID" value="GAA4861865.1"/>
    <property type="molecule type" value="Genomic_DNA"/>
</dbReference>
<dbReference type="Pfam" id="PF20434">
    <property type="entry name" value="BD-FAE"/>
    <property type="match status" value="1"/>
</dbReference>
<reference evidence="6" key="1">
    <citation type="journal article" date="2019" name="Int. J. Syst. Evol. Microbiol.">
        <title>The Global Catalogue of Microorganisms (GCM) 10K type strain sequencing project: providing services to taxonomists for standard genome sequencing and annotation.</title>
        <authorList>
            <consortium name="The Broad Institute Genomics Platform"/>
            <consortium name="The Broad Institute Genome Sequencing Center for Infectious Disease"/>
            <person name="Wu L."/>
            <person name="Ma J."/>
        </authorList>
    </citation>
    <scope>NUCLEOTIDE SEQUENCE [LARGE SCALE GENOMIC DNA]</scope>
    <source>
        <strain evidence="6">JCM 17983</strain>
    </source>
</reference>
<evidence type="ECO:0000256" key="1">
    <source>
        <dbReference type="ARBA" id="ARBA00010515"/>
    </source>
</evidence>
<dbReference type="PANTHER" id="PTHR48081:SF33">
    <property type="entry name" value="KYNURENINE FORMAMIDASE"/>
    <property type="match status" value="1"/>
</dbReference>
<accession>A0ABP9DWL5</accession>
<evidence type="ECO:0000313" key="6">
    <source>
        <dbReference type="Proteomes" id="UP001500457"/>
    </source>
</evidence>
<dbReference type="SUPFAM" id="SSF53474">
    <property type="entry name" value="alpha/beta-Hydrolases"/>
    <property type="match status" value="1"/>
</dbReference>
<dbReference type="PANTHER" id="PTHR48081">
    <property type="entry name" value="AB HYDROLASE SUPERFAMILY PROTEIN C4A8.06C"/>
    <property type="match status" value="1"/>
</dbReference>
<evidence type="ECO:0000313" key="5">
    <source>
        <dbReference type="EMBL" id="GAA4861865.1"/>
    </source>
</evidence>
<keyword evidence="2 5" id="KW-0378">Hydrolase</keyword>
<evidence type="ECO:0000256" key="3">
    <source>
        <dbReference type="SAM" id="MobiDB-lite"/>
    </source>
</evidence>
<feature type="region of interest" description="Disordered" evidence="3">
    <location>
        <begin position="436"/>
        <end position="457"/>
    </location>
</feature>
<name>A0ABP9DWL5_9PSEU</name>
<feature type="compositionally biased region" description="Low complexity" evidence="3">
    <location>
        <begin position="436"/>
        <end position="451"/>
    </location>
</feature>
<keyword evidence="6" id="KW-1185">Reference proteome</keyword>
<dbReference type="Gene3D" id="3.40.50.1820">
    <property type="entry name" value="alpha/beta hydrolase"/>
    <property type="match status" value="1"/>
</dbReference>
<dbReference type="RefSeq" id="WP_274232801.1">
    <property type="nucleotide sequence ID" value="NZ_BAABHQ010000001.1"/>
</dbReference>
<dbReference type="InterPro" id="IPR050300">
    <property type="entry name" value="GDXG_lipolytic_enzyme"/>
</dbReference>